<keyword evidence="2 15" id="KW-0813">Transport</keyword>
<keyword evidence="8 15" id="KW-0406">Ion transport</keyword>
<accession>A0A556N402</accession>
<evidence type="ECO:0000256" key="14">
    <source>
        <dbReference type="ARBA" id="ARBA00037847"/>
    </source>
</evidence>
<evidence type="ECO:0000256" key="4">
    <source>
        <dbReference type="ARBA" id="ARBA00022547"/>
    </source>
</evidence>
<keyword evidence="5 15" id="KW-0812">Transmembrane</keyword>
<dbReference type="NCBIfam" id="TIGR01144">
    <property type="entry name" value="ATP_synt_b"/>
    <property type="match status" value="1"/>
</dbReference>
<evidence type="ECO:0000256" key="10">
    <source>
        <dbReference type="ARBA" id="ARBA00023310"/>
    </source>
</evidence>
<dbReference type="GO" id="GO:0045259">
    <property type="term" value="C:proton-transporting ATP synthase complex"/>
    <property type="evidence" value="ECO:0007669"/>
    <property type="project" value="UniProtKB-KW"/>
</dbReference>
<keyword evidence="7 15" id="KW-1133">Transmembrane helix</keyword>
<evidence type="ECO:0000313" key="19">
    <source>
        <dbReference type="Proteomes" id="UP000316008"/>
    </source>
</evidence>
<keyword evidence="3 15" id="KW-1003">Cell membrane</keyword>
<dbReference type="PANTHER" id="PTHR33445">
    <property type="entry name" value="ATP SYNTHASE SUBUNIT B', CHLOROPLASTIC"/>
    <property type="match status" value="1"/>
</dbReference>
<comment type="function">
    <text evidence="11 15">F(1)F(0) ATP synthase produces ATP from ADP in the presence of a proton or sodium gradient. F-type ATPases consist of two structural domains, F(1) containing the extramembraneous catalytic core and F(0) containing the membrane proton channel, linked together by a central stalk and a peripheral stalk. During catalysis, ATP synthesis in the catalytic domain of F(1) is coupled via a rotary mechanism of the central stalk subunits to proton translocation.</text>
</comment>
<dbReference type="OrthoDB" id="9795289at2"/>
<dbReference type="Pfam" id="PF00430">
    <property type="entry name" value="ATP-synt_B"/>
    <property type="match status" value="1"/>
</dbReference>
<dbReference type="SUPFAM" id="SSF81573">
    <property type="entry name" value="F1F0 ATP synthase subunit B, membrane domain"/>
    <property type="match status" value="1"/>
</dbReference>
<evidence type="ECO:0000256" key="8">
    <source>
        <dbReference type="ARBA" id="ARBA00023065"/>
    </source>
</evidence>
<comment type="subunit">
    <text evidence="13">F-type ATPases have 2 components, F(1) - the catalytic core - and F(0) - the membrane proton channel. F(1) has five subunits: alpha(3), beta(3), gamma(1), delta(1), epsilon(1). F(0) has four main subunits: a(1), b(2) and c(10-14). The alpha and beta chains form an alternating ring which encloses part of the gamma chain. F(1) is attached to F(0) by a central stalk formed by the gamma and epsilon chains, while a peripheral stalk is formed by the delta and b chains.</text>
</comment>
<evidence type="ECO:0000256" key="5">
    <source>
        <dbReference type="ARBA" id="ARBA00022692"/>
    </source>
</evidence>
<keyword evidence="19" id="KW-1185">Reference proteome</keyword>
<comment type="caution">
    <text evidence="18">The sequence shown here is derived from an EMBL/GenBank/DDBJ whole genome shotgun (WGS) entry which is preliminary data.</text>
</comment>
<proteinExistence type="inferred from homology"/>
<comment type="similarity">
    <text evidence="1 15 16">Belongs to the ATPase B chain family.</text>
</comment>
<evidence type="ECO:0000256" key="12">
    <source>
        <dbReference type="ARBA" id="ARBA00025614"/>
    </source>
</evidence>
<dbReference type="Gene3D" id="1.20.5.620">
    <property type="entry name" value="F1F0 ATP synthase subunit B, membrane domain"/>
    <property type="match status" value="1"/>
</dbReference>
<dbReference type="HAMAP" id="MF_01398">
    <property type="entry name" value="ATP_synth_b_bprime"/>
    <property type="match status" value="1"/>
</dbReference>
<dbReference type="PANTHER" id="PTHR33445:SF1">
    <property type="entry name" value="ATP SYNTHASE SUBUNIT B"/>
    <property type="match status" value="1"/>
</dbReference>
<comment type="function">
    <text evidence="12">Component of the F(0) channel, it forms part of the peripheral stalk, linking F(1) to F(0). The b'-subunit is a diverged and duplicated form of b found in plants and photosynthetic bacteria.</text>
</comment>
<name>A0A556N402_9FLAO</name>
<evidence type="ECO:0000256" key="2">
    <source>
        <dbReference type="ARBA" id="ARBA00022448"/>
    </source>
</evidence>
<evidence type="ECO:0000313" key="18">
    <source>
        <dbReference type="EMBL" id="TSJ46763.1"/>
    </source>
</evidence>
<dbReference type="Proteomes" id="UP000316008">
    <property type="component" value="Unassembled WGS sequence"/>
</dbReference>
<feature type="transmembrane region" description="Helical" evidence="15">
    <location>
        <begin position="12"/>
        <end position="30"/>
    </location>
</feature>
<dbReference type="GO" id="GO:0012505">
    <property type="term" value="C:endomembrane system"/>
    <property type="evidence" value="ECO:0007669"/>
    <property type="project" value="UniProtKB-SubCell"/>
</dbReference>
<comment type="subcellular location">
    <subcellularLocation>
        <location evidence="15">Cell membrane</location>
        <topology evidence="15">Single-pass membrane protein</topology>
    </subcellularLocation>
    <subcellularLocation>
        <location evidence="14">Endomembrane system</location>
        <topology evidence="14">Single-pass membrane protein</topology>
    </subcellularLocation>
</comment>
<dbReference type="AlphaFoldDB" id="A0A556N402"/>
<evidence type="ECO:0000256" key="17">
    <source>
        <dbReference type="SAM" id="Coils"/>
    </source>
</evidence>
<evidence type="ECO:0000256" key="15">
    <source>
        <dbReference type="HAMAP-Rule" id="MF_01398"/>
    </source>
</evidence>
<evidence type="ECO:0000256" key="16">
    <source>
        <dbReference type="RuleBase" id="RU003848"/>
    </source>
</evidence>
<feature type="coiled-coil region" evidence="17">
    <location>
        <begin position="44"/>
        <end position="78"/>
    </location>
</feature>
<dbReference type="NCBIfam" id="NF011041">
    <property type="entry name" value="PRK14471.1"/>
    <property type="match status" value="1"/>
</dbReference>
<dbReference type="InterPro" id="IPR028987">
    <property type="entry name" value="ATP_synth_B-like_membr_sf"/>
</dbReference>
<evidence type="ECO:0000256" key="11">
    <source>
        <dbReference type="ARBA" id="ARBA00025198"/>
    </source>
</evidence>
<dbReference type="CDD" id="cd06503">
    <property type="entry name" value="ATP-synt_Fo_b"/>
    <property type="match status" value="1"/>
</dbReference>
<dbReference type="EMBL" id="VLPL01000002">
    <property type="protein sequence ID" value="TSJ46763.1"/>
    <property type="molecule type" value="Genomic_DNA"/>
</dbReference>
<dbReference type="InterPro" id="IPR002146">
    <property type="entry name" value="ATP_synth_b/b'su_bac/chlpt"/>
</dbReference>
<dbReference type="InterPro" id="IPR005864">
    <property type="entry name" value="ATP_synth_F0_bsu_bac"/>
</dbReference>
<comment type="subunit">
    <text evidence="15">F-type ATPases have 2 components, F(1) - the catalytic core - and F(0) - the membrane proton channel. F(1) has five subunits: alpha(3), beta(3), gamma(1), delta(1), epsilon(1). F(0) has three main subunits: a(1), b(2) and c(10-14). The alpha and beta chains form an alternating ring which encloses part of the gamma chain. F(1) is attached to F(0) by a central stalk formed by the gamma and epsilon chains, while a peripheral stalk is formed by the delta and b chains.</text>
</comment>
<evidence type="ECO:0000256" key="6">
    <source>
        <dbReference type="ARBA" id="ARBA00022781"/>
    </source>
</evidence>
<dbReference type="GO" id="GO:0005886">
    <property type="term" value="C:plasma membrane"/>
    <property type="evidence" value="ECO:0007669"/>
    <property type="project" value="UniProtKB-SubCell"/>
</dbReference>
<evidence type="ECO:0000256" key="13">
    <source>
        <dbReference type="ARBA" id="ARBA00026054"/>
    </source>
</evidence>
<dbReference type="GO" id="GO:0046961">
    <property type="term" value="F:proton-transporting ATPase activity, rotational mechanism"/>
    <property type="evidence" value="ECO:0007669"/>
    <property type="project" value="TreeGrafter"/>
</dbReference>
<gene>
    <name evidence="15" type="primary">atpF</name>
    <name evidence="18" type="ORF">FO442_06270</name>
</gene>
<evidence type="ECO:0000256" key="1">
    <source>
        <dbReference type="ARBA" id="ARBA00005513"/>
    </source>
</evidence>
<protein>
    <recommendedName>
        <fullName evidence="15">ATP synthase subunit b</fullName>
    </recommendedName>
    <alternativeName>
        <fullName evidence="15">ATP synthase F(0) sector subunit b</fullName>
    </alternativeName>
    <alternativeName>
        <fullName evidence="15">ATPase subunit I</fullName>
    </alternativeName>
    <alternativeName>
        <fullName evidence="15">F-type ATPase subunit b</fullName>
        <shortName evidence="15">F-ATPase subunit b</shortName>
    </alternativeName>
</protein>
<keyword evidence="17" id="KW-0175">Coiled coil</keyword>
<evidence type="ECO:0000256" key="9">
    <source>
        <dbReference type="ARBA" id="ARBA00023136"/>
    </source>
</evidence>
<keyword evidence="10 15" id="KW-0066">ATP synthesis</keyword>
<sequence length="164" mass="17880">MGLITPDLGLLFWTGLVFVLLLVILTKFIWKPILASVNAREQKISDALELAEKTKAEMHALQAANENLLKEARAERDAIVKDAKETAVKMVEDAKNTAKAEANKIVESARATINTEKTAAIAELKTQVAAISLEIAEKIIRGELSSDEKQKALAEKMAGDINLN</sequence>
<evidence type="ECO:0000256" key="3">
    <source>
        <dbReference type="ARBA" id="ARBA00022475"/>
    </source>
</evidence>
<dbReference type="RefSeq" id="WP_144332300.1">
    <property type="nucleotide sequence ID" value="NZ_VLPL01000002.1"/>
</dbReference>
<organism evidence="18 19">
    <name type="scientific">Fluviicola chungangensis</name>
    <dbReference type="NCBI Taxonomy" id="2597671"/>
    <lineage>
        <taxon>Bacteria</taxon>
        <taxon>Pseudomonadati</taxon>
        <taxon>Bacteroidota</taxon>
        <taxon>Flavobacteriia</taxon>
        <taxon>Flavobacteriales</taxon>
        <taxon>Crocinitomicaceae</taxon>
        <taxon>Fluviicola</taxon>
    </lineage>
</organism>
<dbReference type="InterPro" id="IPR050059">
    <property type="entry name" value="ATP_synthase_B_chain"/>
</dbReference>
<keyword evidence="6 15" id="KW-0375">Hydrogen ion transport</keyword>
<reference evidence="18 19" key="1">
    <citation type="submission" date="2019-07" db="EMBL/GenBank/DDBJ databases">
        <authorList>
            <person name="Huq M.A."/>
        </authorList>
    </citation>
    <scope>NUCLEOTIDE SEQUENCE [LARGE SCALE GENOMIC DNA]</scope>
    <source>
        <strain evidence="18 19">MAH-3</strain>
    </source>
</reference>
<evidence type="ECO:0000256" key="7">
    <source>
        <dbReference type="ARBA" id="ARBA00022989"/>
    </source>
</evidence>
<keyword evidence="4 15" id="KW-0138">CF(0)</keyword>
<keyword evidence="9 15" id="KW-0472">Membrane</keyword>
<dbReference type="GO" id="GO:0046933">
    <property type="term" value="F:proton-transporting ATP synthase activity, rotational mechanism"/>
    <property type="evidence" value="ECO:0007669"/>
    <property type="project" value="UniProtKB-UniRule"/>
</dbReference>